<evidence type="ECO:0000313" key="2">
    <source>
        <dbReference type="Proteomes" id="UP001501444"/>
    </source>
</evidence>
<gene>
    <name evidence="1" type="ORF">GCM10010170_077690</name>
</gene>
<accession>A0ABP5UCU5</accession>
<evidence type="ECO:0000313" key="1">
    <source>
        <dbReference type="EMBL" id="GAA2374551.1"/>
    </source>
</evidence>
<name>A0ABP5UCU5_9ACTN</name>
<comment type="caution">
    <text evidence="1">The sequence shown here is derived from an EMBL/GenBank/DDBJ whole genome shotgun (WGS) entry which is preliminary data.</text>
</comment>
<organism evidence="1 2">
    <name type="scientific">Dactylosporangium salmoneum</name>
    <dbReference type="NCBI Taxonomy" id="53361"/>
    <lineage>
        <taxon>Bacteria</taxon>
        <taxon>Bacillati</taxon>
        <taxon>Actinomycetota</taxon>
        <taxon>Actinomycetes</taxon>
        <taxon>Micromonosporales</taxon>
        <taxon>Micromonosporaceae</taxon>
        <taxon>Dactylosporangium</taxon>
    </lineage>
</organism>
<protein>
    <submittedName>
        <fullName evidence="1">Uncharacterized protein</fullName>
    </submittedName>
</protein>
<reference evidence="2" key="1">
    <citation type="journal article" date="2019" name="Int. J. Syst. Evol. Microbiol.">
        <title>The Global Catalogue of Microorganisms (GCM) 10K type strain sequencing project: providing services to taxonomists for standard genome sequencing and annotation.</title>
        <authorList>
            <consortium name="The Broad Institute Genomics Platform"/>
            <consortium name="The Broad Institute Genome Sequencing Center for Infectious Disease"/>
            <person name="Wu L."/>
            <person name="Ma J."/>
        </authorList>
    </citation>
    <scope>NUCLEOTIDE SEQUENCE [LARGE SCALE GENOMIC DNA]</scope>
    <source>
        <strain evidence="2">JCM 3272</strain>
    </source>
</reference>
<dbReference type="Proteomes" id="UP001501444">
    <property type="component" value="Unassembled WGS sequence"/>
</dbReference>
<sequence>MPLNTYWRASRDAPPPTNGVAVVLGLQDTALHIILDSPPPAGPADPTPEVVVTTDRGVTLQRRATTGVGTGGVQGRYLHVAVFDPPPADSEVLHIDVVIGETTVATTRVLPVRTSSGP</sequence>
<dbReference type="EMBL" id="BAAARV010000075">
    <property type="protein sequence ID" value="GAA2374551.1"/>
    <property type="molecule type" value="Genomic_DNA"/>
</dbReference>
<keyword evidence="2" id="KW-1185">Reference proteome</keyword>
<proteinExistence type="predicted"/>